<dbReference type="EMBL" id="JAFCNB010000016">
    <property type="protein sequence ID" value="MBP2706995.1"/>
    <property type="molecule type" value="Genomic_DNA"/>
</dbReference>
<dbReference type="GO" id="GO:0006508">
    <property type="term" value="P:proteolysis"/>
    <property type="evidence" value="ECO:0007669"/>
    <property type="project" value="UniProtKB-KW"/>
</dbReference>
<evidence type="ECO:0000256" key="1">
    <source>
        <dbReference type="ARBA" id="ARBA00011073"/>
    </source>
</evidence>
<dbReference type="AlphaFoldDB" id="A0A940WT80"/>
<evidence type="ECO:0000259" key="7">
    <source>
        <dbReference type="Pfam" id="PF00082"/>
    </source>
</evidence>
<feature type="region of interest" description="Disordered" evidence="6">
    <location>
        <begin position="583"/>
        <end position="604"/>
    </location>
</feature>
<dbReference type="PANTHER" id="PTHR43806">
    <property type="entry name" value="PEPTIDASE S8"/>
    <property type="match status" value="1"/>
</dbReference>
<dbReference type="InterPro" id="IPR000209">
    <property type="entry name" value="Peptidase_S8/S53_dom"/>
</dbReference>
<feature type="compositionally biased region" description="Low complexity" evidence="6">
    <location>
        <begin position="640"/>
        <end position="652"/>
    </location>
</feature>
<proteinExistence type="inferred from homology"/>
<protein>
    <submittedName>
        <fullName evidence="8">S8 family serine peptidase</fullName>
    </submittedName>
</protein>
<dbReference type="InterPro" id="IPR036852">
    <property type="entry name" value="Peptidase_S8/S53_dom_sf"/>
</dbReference>
<evidence type="ECO:0000256" key="2">
    <source>
        <dbReference type="ARBA" id="ARBA00022670"/>
    </source>
</evidence>
<organism evidence="8 9">
    <name type="scientific">Microbispora oryzae</name>
    <dbReference type="NCBI Taxonomy" id="2806554"/>
    <lineage>
        <taxon>Bacteria</taxon>
        <taxon>Bacillati</taxon>
        <taxon>Actinomycetota</taxon>
        <taxon>Actinomycetes</taxon>
        <taxon>Streptosporangiales</taxon>
        <taxon>Streptosporangiaceae</taxon>
        <taxon>Microbispora</taxon>
    </lineage>
</organism>
<dbReference type="Proteomes" id="UP000674234">
    <property type="component" value="Unassembled WGS sequence"/>
</dbReference>
<dbReference type="GO" id="GO:0004252">
    <property type="term" value="F:serine-type endopeptidase activity"/>
    <property type="evidence" value="ECO:0007669"/>
    <property type="project" value="UniProtKB-UniRule"/>
</dbReference>
<dbReference type="InterPro" id="IPR008964">
    <property type="entry name" value="Invasin/intimin_cell_adhesion"/>
</dbReference>
<name>A0A940WT80_9ACTN</name>
<dbReference type="SUPFAM" id="SSF49373">
    <property type="entry name" value="Invasin/intimin cell-adhesion fragments"/>
    <property type="match status" value="1"/>
</dbReference>
<dbReference type="RefSeq" id="WP_210158269.1">
    <property type="nucleotide sequence ID" value="NZ_JAFCNB010000016.1"/>
</dbReference>
<feature type="active site" description="Charge relay system" evidence="5">
    <location>
        <position position="277"/>
    </location>
</feature>
<feature type="active site" description="Charge relay system" evidence="5">
    <location>
        <position position="312"/>
    </location>
</feature>
<reference evidence="8" key="1">
    <citation type="submission" date="2021-02" db="EMBL/GenBank/DDBJ databases">
        <title>Draft genome sequence of Microbispora sp. RL4-1S isolated from rice leaves in Thailand.</title>
        <authorList>
            <person name="Muangham S."/>
            <person name="Duangmal K."/>
        </authorList>
    </citation>
    <scope>NUCLEOTIDE SEQUENCE</scope>
    <source>
        <strain evidence="8">RL4-1S</strain>
    </source>
</reference>
<dbReference type="SUPFAM" id="SSF52743">
    <property type="entry name" value="Subtilisin-like"/>
    <property type="match status" value="1"/>
</dbReference>
<dbReference type="PROSITE" id="PS51892">
    <property type="entry name" value="SUBTILASE"/>
    <property type="match status" value="1"/>
</dbReference>
<dbReference type="InterPro" id="IPR050131">
    <property type="entry name" value="Peptidase_S8_subtilisin-like"/>
</dbReference>
<feature type="domain" description="Peptidase S8/S53" evidence="7">
    <location>
        <begin position="268"/>
        <end position="501"/>
    </location>
</feature>
<feature type="active site" description="Charge relay system" evidence="5">
    <location>
        <position position="482"/>
    </location>
</feature>
<evidence type="ECO:0000313" key="8">
    <source>
        <dbReference type="EMBL" id="MBP2706995.1"/>
    </source>
</evidence>
<keyword evidence="4 5" id="KW-0720">Serine protease</keyword>
<feature type="region of interest" description="Disordered" evidence="6">
    <location>
        <begin position="618"/>
        <end position="652"/>
    </location>
</feature>
<feature type="region of interest" description="Disordered" evidence="6">
    <location>
        <begin position="1"/>
        <end position="33"/>
    </location>
</feature>
<keyword evidence="9" id="KW-1185">Reference proteome</keyword>
<accession>A0A940WT80</accession>
<evidence type="ECO:0000256" key="4">
    <source>
        <dbReference type="ARBA" id="ARBA00022825"/>
    </source>
</evidence>
<sequence>MTSDDKPKNGSGRTRATATGRVRQSARQIPQAVEPRPRRYMVAALPQRYLTALGVAAPALDADTLHRVLGDDPRVRVHRRLPVSAGGPPLDADGMPFPAVVVADMTPEHADELRRRYPQVHVERDRLLTYSEVPVPPRRRRATTAAIPAGVASTFGFLVRDADGAPVPGATVFVTGYGWPAQAVTGADGRAVVTMTGETPESVMSVVVKPRAGFWSRHLDRPALSTTGDNLVELVRLSDSFEGFPARQLLGWGRQAMGVDRLPPTFRGAGVRIAVVDSGAAVRHPDLAGQVAGGIDLVARKAEGWSLDQAGHGSHCAAVVAGADNGRGVLGFAVEAETHACKIFPGGRFSDLIDALDYCIEQRIDVVNLSLGCRHPSPLVAAKIEQARDAGVACVVAAGNDGGPVGFPGTLPTVLTVAAIGRADAFPPGSAHAAEILEPRTAEGYFSPRFTCHGPEVDVCAPGVAILSAVPPDAYAALDGTSMAAPHVTGLAALVLAHHEDFAGPYRARDARRVDRLFQIIRSSCVPVDLGDPRRTGAGMPNALLALGAALANVASATGEARVLLEHLTTEMVLAGLLQPAPGGSAGAPAAGGRADGKPVNGAAPTVAPAAAPAAAPTAAPTAAGPVPPPVTAPMPPSVTAPGTAPVTTAPVTAGAPVPGTVAGDPAGSGVTALAWLAEEMRAAGLLPEPAPGIFG</sequence>
<dbReference type="InterPro" id="IPR015500">
    <property type="entry name" value="Peptidase_S8_subtilisin-rel"/>
</dbReference>
<dbReference type="Pfam" id="PF00082">
    <property type="entry name" value="Peptidase_S8"/>
    <property type="match status" value="1"/>
</dbReference>
<comment type="similarity">
    <text evidence="1 5">Belongs to the peptidase S8 family.</text>
</comment>
<evidence type="ECO:0000313" key="9">
    <source>
        <dbReference type="Proteomes" id="UP000674234"/>
    </source>
</evidence>
<feature type="compositionally biased region" description="Pro residues" evidence="6">
    <location>
        <begin position="626"/>
        <end position="639"/>
    </location>
</feature>
<evidence type="ECO:0000256" key="5">
    <source>
        <dbReference type="PROSITE-ProRule" id="PRU01240"/>
    </source>
</evidence>
<gene>
    <name evidence="8" type="ORF">JOL79_24725</name>
</gene>
<keyword evidence="2 5" id="KW-0645">Protease</keyword>
<dbReference type="Gene3D" id="3.40.50.200">
    <property type="entry name" value="Peptidase S8/S53 domain"/>
    <property type="match status" value="1"/>
</dbReference>
<feature type="compositionally biased region" description="Low complexity" evidence="6">
    <location>
        <begin position="12"/>
        <end position="21"/>
    </location>
</feature>
<dbReference type="PROSITE" id="PS00138">
    <property type="entry name" value="SUBTILASE_SER"/>
    <property type="match status" value="1"/>
</dbReference>
<dbReference type="PRINTS" id="PR00723">
    <property type="entry name" value="SUBTILISIN"/>
</dbReference>
<evidence type="ECO:0000256" key="6">
    <source>
        <dbReference type="SAM" id="MobiDB-lite"/>
    </source>
</evidence>
<dbReference type="PANTHER" id="PTHR43806:SF11">
    <property type="entry name" value="CEREVISIN-RELATED"/>
    <property type="match status" value="1"/>
</dbReference>
<comment type="caution">
    <text evidence="8">The sequence shown here is derived from an EMBL/GenBank/DDBJ whole genome shotgun (WGS) entry which is preliminary data.</text>
</comment>
<evidence type="ECO:0000256" key="3">
    <source>
        <dbReference type="ARBA" id="ARBA00022801"/>
    </source>
</evidence>
<keyword evidence="3 5" id="KW-0378">Hydrolase</keyword>
<dbReference type="InterPro" id="IPR023828">
    <property type="entry name" value="Peptidase_S8_Ser-AS"/>
</dbReference>